<dbReference type="Proteomes" id="UP000307720">
    <property type="component" value="Unassembled WGS sequence"/>
</dbReference>
<name>A0AC61QZD6_9FIRM</name>
<gene>
    <name evidence="1" type="ORF">E5357_08150</name>
</gene>
<comment type="caution">
    <text evidence="1">The sequence shown here is derived from an EMBL/GenBank/DDBJ whole genome shotgun (WGS) entry which is preliminary data.</text>
</comment>
<evidence type="ECO:0000313" key="1">
    <source>
        <dbReference type="EMBL" id="TGX98632.1"/>
    </source>
</evidence>
<evidence type="ECO:0000313" key="2">
    <source>
        <dbReference type="Proteomes" id="UP000307720"/>
    </source>
</evidence>
<dbReference type="EMBL" id="SRZB01000015">
    <property type="protein sequence ID" value="TGX98632.1"/>
    <property type="molecule type" value="Genomic_DNA"/>
</dbReference>
<protein>
    <submittedName>
        <fullName evidence="1">Uncharacterized protein</fullName>
    </submittedName>
</protein>
<organism evidence="1 2">
    <name type="scientific">Hominisplanchenecus murintestinalis</name>
    <dbReference type="NCBI Taxonomy" id="2941517"/>
    <lineage>
        <taxon>Bacteria</taxon>
        <taxon>Bacillati</taxon>
        <taxon>Bacillota</taxon>
        <taxon>Clostridia</taxon>
        <taxon>Lachnospirales</taxon>
        <taxon>Lachnospiraceae</taxon>
        <taxon>Hominisplanchenecus</taxon>
    </lineage>
</organism>
<accession>A0AC61QZD6</accession>
<keyword evidence="2" id="KW-1185">Reference proteome</keyword>
<reference evidence="1" key="1">
    <citation type="submission" date="2019-04" db="EMBL/GenBank/DDBJ databases">
        <title>Microbes associate with the intestines of laboratory mice.</title>
        <authorList>
            <person name="Navarre W."/>
            <person name="Wong E."/>
            <person name="Huang K."/>
            <person name="Tropini C."/>
            <person name="Ng K."/>
            <person name="Yu B."/>
        </authorList>
    </citation>
    <scope>NUCLEOTIDE SEQUENCE</scope>
    <source>
        <strain evidence="1">NM72_1-8</strain>
    </source>
</reference>
<proteinExistence type="predicted"/>
<sequence>MKVCSYQSVFKRIVSQRKDFKVEEKLDNGIVKKQISFTYPIEDGKICCEDIIEYDDEYYRVKEAPENERSGTIVAIQDTDSLSGHPIQNLRGTGMTILQYANIALQNTGWVYKNVSANTVDIRNITEDNTNSMKMLEKIAEVFWVEIEFRTKEKRVLFYNRVGGRIKIPRFIKGFNLKSLDVKTDTYDFYTRIIPYGKDRLTIESVNDGKNYLNNMKYTSTVRTAIWEDTNYTDAVQLKNMAEKKLGELAKPKITYTAQIFDVASISEEYADFAFGIGDEADIIEPDMEIMARERIVRIARYPDNPEKNTVEFSNRNISFSDMQKKLLAASDSISNVTNGKVVISSKVDGLQGTVQVAASEAVQAAVNSAAPNFLSSGRAPSADKWQTARYLEGVGVDGTVNRHHYVTCSTSGGTKAKAASLAGFALLTGARVVVLFSNANTASNPTLNISSTGAKPIYYRNSAIPANYIQAGTVLELVYSGSYWRVIGDLAQYQADELKTENSTLKAEHDALAVRITPVVLYSSTLSASALNTWVYASIPSLKDWKEVRMWLEVGDADCRYNTLTREHTQICVSGYANANYNGMVRASCDFTNTRIGLMVRSMAGWNFSNIRIIRVEGLVKV</sequence>